<dbReference type="EC" id="3.4.21.107" evidence="9"/>
<feature type="domain" description="PDZ" evidence="8">
    <location>
        <begin position="273"/>
        <end position="344"/>
    </location>
</feature>
<dbReference type="InterPro" id="IPR001478">
    <property type="entry name" value="PDZ"/>
</dbReference>
<keyword evidence="10" id="KW-1185">Reference proteome</keyword>
<evidence type="ECO:0000259" key="8">
    <source>
        <dbReference type="PROSITE" id="PS50106"/>
    </source>
</evidence>
<protein>
    <submittedName>
        <fullName evidence="9">Do family serine endopeptidase</fullName>
        <ecNumber evidence="9">3.4.21.107</ecNumber>
    </submittedName>
</protein>
<feature type="chain" id="PRO_5046801628" evidence="7">
    <location>
        <begin position="31"/>
        <end position="486"/>
    </location>
</feature>
<dbReference type="RefSeq" id="WP_265682167.1">
    <property type="nucleotide sequence ID" value="NZ_CP120863.1"/>
</dbReference>
<dbReference type="PANTHER" id="PTHR22939">
    <property type="entry name" value="SERINE PROTEASE FAMILY S1C HTRA-RELATED"/>
    <property type="match status" value="1"/>
</dbReference>
<proteinExistence type="inferred from homology"/>
<dbReference type="Proteomes" id="UP001209803">
    <property type="component" value="Chromosome"/>
</dbReference>
<keyword evidence="3 7" id="KW-0732">Signal</keyword>
<dbReference type="Gene3D" id="2.40.10.120">
    <property type="match status" value="1"/>
</dbReference>
<evidence type="ECO:0000313" key="9">
    <source>
        <dbReference type="EMBL" id="WFE92365.1"/>
    </source>
</evidence>
<dbReference type="EMBL" id="CP120863">
    <property type="protein sequence ID" value="WFE92365.1"/>
    <property type="molecule type" value="Genomic_DNA"/>
</dbReference>
<dbReference type="Gene3D" id="2.30.42.10">
    <property type="match status" value="2"/>
</dbReference>
<dbReference type="Pfam" id="PF13180">
    <property type="entry name" value="PDZ_2"/>
    <property type="match status" value="1"/>
</dbReference>
<dbReference type="Pfam" id="PF13365">
    <property type="entry name" value="Trypsin_2"/>
    <property type="match status" value="1"/>
</dbReference>
<keyword evidence="5 9" id="KW-0378">Hydrolase</keyword>
<evidence type="ECO:0000256" key="3">
    <source>
        <dbReference type="ARBA" id="ARBA00022729"/>
    </source>
</evidence>
<evidence type="ECO:0000256" key="7">
    <source>
        <dbReference type="SAM" id="SignalP"/>
    </source>
</evidence>
<dbReference type="SMART" id="SM00228">
    <property type="entry name" value="PDZ"/>
    <property type="match status" value="2"/>
</dbReference>
<evidence type="ECO:0000256" key="4">
    <source>
        <dbReference type="ARBA" id="ARBA00022737"/>
    </source>
</evidence>
<feature type="domain" description="PDZ" evidence="8">
    <location>
        <begin position="403"/>
        <end position="462"/>
    </location>
</feature>
<gene>
    <name evidence="9" type="ORF">K1718_13670</name>
</gene>
<dbReference type="InterPro" id="IPR036034">
    <property type="entry name" value="PDZ_sf"/>
</dbReference>
<dbReference type="SUPFAM" id="SSF50156">
    <property type="entry name" value="PDZ domain-like"/>
    <property type="match status" value="2"/>
</dbReference>
<reference evidence="9 10" key="1">
    <citation type="submission" date="2023-03" db="EMBL/GenBank/DDBJ databases">
        <title>Roseibium porphyridii sp. nov. and Roseibium rhodosorbium sp. nov. isolated from marine algae, Porphyridium cruentum and Rhodosorus marinus, respectively.</title>
        <authorList>
            <person name="Lee M.W."/>
            <person name="Choi B.J."/>
            <person name="Lee J.K."/>
            <person name="Choi D.G."/>
            <person name="Baek J.H."/>
            <person name="Bayburt H."/>
            <person name="Kim J.M."/>
            <person name="Han D.M."/>
            <person name="Kim K.H."/>
            <person name="Jeon C.O."/>
        </authorList>
    </citation>
    <scope>NUCLEOTIDE SEQUENCE [LARGE SCALE GENOMIC DNA]</scope>
    <source>
        <strain evidence="9 10">KMA01</strain>
    </source>
</reference>
<comment type="similarity">
    <text evidence="1">Belongs to the peptidase S1C family.</text>
</comment>
<dbReference type="PROSITE" id="PS50106">
    <property type="entry name" value="PDZ"/>
    <property type="match status" value="2"/>
</dbReference>
<dbReference type="InterPro" id="IPR009003">
    <property type="entry name" value="Peptidase_S1_PA"/>
</dbReference>
<evidence type="ECO:0000313" key="10">
    <source>
        <dbReference type="Proteomes" id="UP001209803"/>
    </source>
</evidence>
<evidence type="ECO:0000256" key="2">
    <source>
        <dbReference type="ARBA" id="ARBA00022670"/>
    </source>
</evidence>
<dbReference type="PRINTS" id="PR00834">
    <property type="entry name" value="PROTEASES2C"/>
</dbReference>
<sequence length="486" mass="52160">MRLAQTGKTTKLLCLVLTGVLGLWSANAFAQTAQPTPTDLRLVPQSETQIKLSFAPIVKNVAPAVVNVYASRKVVQRQRVSPFFDDPFFRRFFGQPGGGGFDRPRERVESSLGSGVIISQDGTVITNHHVIKDADEVRVALSDRREFDAEIVLLDERTDLAVLKIKGEGPFDHTTFAESDSLEVGDIVLAIGNPFGVGQTVTQGIVSATARTQVGVTDFQFFIQTDAAINPGNSGGALVDMEGKLVGINTAIFSRSGGSNGIGFAIPAHMARFVARAADQGGKVQRPWLGATVQLVNSEIAEALSLDRPRGVLVTAVFDGSPAQDAGLKVSDLVVAIGGKEVTDPNSFGYRFATKMIGDDTEFKIIRDGKEIALPISLVPAPETVPRDTRELVEFSPFEGATVMNLSPAVSTEIGLEGVFEGVVITAVRRGSTANQVGLRPGDVVRGINEQVVESTRMLETVTKTPPRVWRLEIERDGKVSQLILR</sequence>
<dbReference type="NCBIfam" id="TIGR02037">
    <property type="entry name" value="degP_htrA_DO"/>
    <property type="match status" value="1"/>
</dbReference>
<dbReference type="SUPFAM" id="SSF50494">
    <property type="entry name" value="Trypsin-like serine proteases"/>
    <property type="match status" value="1"/>
</dbReference>
<dbReference type="Pfam" id="PF00595">
    <property type="entry name" value="PDZ"/>
    <property type="match status" value="1"/>
</dbReference>
<dbReference type="GO" id="GO:0016787">
    <property type="term" value="F:hydrolase activity"/>
    <property type="evidence" value="ECO:0007669"/>
    <property type="project" value="UniProtKB-KW"/>
</dbReference>
<keyword evidence="4" id="KW-0677">Repeat</keyword>
<feature type="signal peptide" evidence="7">
    <location>
        <begin position="1"/>
        <end position="30"/>
    </location>
</feature>
<keyword evidence="2" id="KW-0645">Protease</keyword>
<organism evidence="9 10">
    <name type="scientific">Roseibium porphyridii</name>
    <dbReference type="NCBI Taxonomy" id="2866279"/>
    <lineage>
        <taxon>Bacteria</taxon>
        <taxon>Pseudomonadati</taxon>
        <taxon>Pseudomonadota</taxon>
        <taxon>Alphaproteobacteria</taxon>
        <taxon>Hyphomicrobiales</taxon>
        <taxon>Stappiaceae</taxon>
        <taxon>Roseibium</taxon>
    </lineage>
</organism>
<accession>A0ABY8FA43</accession>
<name>A0ABY8FA43_9HYPH</name>
<dbReference type="InterPro" id="IPR001940">
    <property type="entry name" value="Peptidase_S1C"/>
</dbReference>
<dbReference type="PANTHER" id="PTHR22939:SF129">
    <property type="entry name" value="SERINE PROTEASE HTRA2, MITOCHONDRIAL"/>
    <property type="match status" value="1"/>
</dbReference>
<dbReference type="InterPro" id="IPR011782">
    <property type="entry name" value="Pept_S1C_Do"/>
</dbReference>
<evidence type="ECO:0000256" key="6">
    <source>
        <dbReference type="ARBA" id="ARBA00022825"/>
    </source>
</evidence>
<evidence type="ECO:0000256" key="5">
    <source>
        <dbReference type="ARBA" id="ARBA00022801"/>
    </source>
</evidence>
<keyword evidence="6" id="KW-0720">Serine protease</keyword>
<evidence type="ECO:0000256" key="1">
    <source>
        <dbReference type="ARBA" id="ARBA00010541"/>
    </source>
</evidence>